<keyword evidence="8 14" id="KW-0238">DNA-binding</keyword>
<dbReference type="NCBIfam" id="TIGR01566">
    <property type="entry name" value="ZF_HD_prot_N"/>
    <property type="match status" value="1"/>
</dbReference>
<keyword evidence="11" id="KW-0539">Nucleus</keyword>
<evidence type="ECO:0000256" key="3">
    <source>
        <dbReference type="ARBA" id="ARBA00011416"/>
    </source>
</evidence>
<dbReference type="PROSITE" id="PS51523">
    <property type="entry name" value="ZF_HD_DIMER"/>
    <property type="match status" value="1"/>
</dbReference>
<dbReference type="PANTHER" id="PTHR31948">
    <property type="entry name" value="ZINC-FINGER HOMEODOMAIN PROTEIN 2"/>
    <property type="match status" value="1"/>
</dbReference>
<evidence type="ECO:0000256" key="9">
    <source>
        <dbReference type="ARBA" id="ARBA00023155"/>
    </source>
</evidence>
<evidence type="ECO:0000256" key="7">
    <source>
        <dbReference type="ARBA" id="ARBA00023015"/>
    </source>
</evidence>
<evidence type="ECO:0000313" key="14">
    <source>
        <dbReference type="EMBL" id="JAT59914.1"/>
    </source>
</evidence>
<feature type="region of interest" description="Disordered" evidence="12">
    <location>
        <begin position="152"/>
        <end position="175"/>
    </location>
</feature>
<keyword evidence="5" id="KW-0863">Zinc-finger</keyword>
<dbReference type="SUPFAM" id="SSF46689">
    <property type="entry name" value="Homeodomain-like"/>
    <property type="match status" value="1"/>
</dbReference>
<comment type="function">
    <text evidence="1">Putative transcription factor.</text>
</comment>
<dbReference type="PANTHER" id="PTHR31948:SF16">
    <property type="entry name" value="ZINC-FINGER HOMEODOMAIN PROTEIN 11"/>
    <property type="match status" value="1"/>
</dbReference>
<dbReference type="InterPro" id="IPR006455">
    <property type="entry name" value="Homeodomain_ZF_HD"/>
</dbReference>
<evidence type="ECO:0000256" key="2">
    <source>
        <dbReference type="ARBA" id="ARBA00004123"/>
    </source>
</evidence>
<dbReference type="EMBL" id="GDJX01008022">
    <property type="protein sequence ID" value="JAT59914.1"/>
    <property type="molecule type" value="Transcribed_RNA"/>
</dbReference>
<feature type="domain" description="ZF-HD dimerization-type" evidence="13">
    <location>
        <begin position="10"/>
        <end position="57"/>
    </location>
</feature>
<evidence type="ECO:0000256" key="12">
    <source>
        <dbReference type="SAM" id="MobiDB-lite"/>
    </source>
</evidence>
<dbReference type="InterPro" id="IPR006456">
    <property type="entry name" value="ZF_HD_homeobox_Cys/His_dimer"/>
</dbReference>
<evidence type="ECO:0000256" key="5">
    <source>
        <dbReference type="ARBA" id="ARBA00022771"/>
    </source>
</evidence>
<name>A0A1D1YZ50_9ARAE</name>
<dbReference type="AlphaFoldDB" id="A0A1D1YZ50"/>
<evidence type="ECO:0000256" key="4">
    <source>
        <dbReference type="ARBA" id="ARBA00022723"/>
    </source>
</evidence>
<keyword evidence="7" id="KW-0805">Transcription regulation</keyword>
<evidence type="ECO:0000256" key="6">
    <source>
        <dbReference type="ARBA" id="ARBA00022833"/>
    </source>
</evidence>
<dbReference type="Pfam" id="PF04770">
    <property type="entry name" value="ZF-HD_dimer"/>
    <property type="match status" value="1"/>
</dbReference>
<keyword evidence="10" id="KW-0804">Transcription</keyword>
<sequence>MDPERSKEQYRECMHNHAATLGTYAIDGCGEYMPDSSTLGGLNCAACGCHRNFHRKFVAVEAAAGGGSTAVVAFSSPATSMEEGAAEGKRRTRTKFSVEQKEQMQLFAERIGWRVQRRDGGGSGEDEITRFCREIGVTRQIFKVWMHNHKNSTASSSTTTNNDSNNVGNASSLSH</sequence>
<organism evidence="14">
    <name type="scientific">Anthurium amnicola</name>
    <dbReference type="NCBI Taxonomy" id="1678845"/>
    <lineage>
        <taxon>Eukaryota</taxon>
        <taxon>Viridiplantae</taxon>
        <taxon>Streptophyta</taxon>
        <taxon>Embryophyta</taxon>
        <taxon>Tracheophyta</taxon>
        <taxon>Spermatophyta</taxon>
        <taxon>Magnoliopsida</taxon>
        <taxon>Liliopsida</taxon>
        <taxon>Araceae</taxon>
        <taxon>Pothoideae</taxon>
        <taxon>Potheae</taxon>
        <taxon>Anthurium</taxon>
    </lineage>
</organism>
<dbReference type="InterPro" id="IPR009057">
    <property type="entry name" value="Homeodomain-like_sf"/>
</dbReference>
<proteinExistence type="predicted"/>
<dbReference type="GO" id="GO:0005634">
    <property type="term" value="C:nucleus"/>
    <property type="evidence" value="ECO:0007669"/>
    <property type="project" value="UniProtKB-SubCell"/>
</dbReference>
<dbReference type="NCBIfam" id="TIGR01565">
    <property type="entry name" value="homeo_ZF_HD"/>
    <property type="match status" value="1"/>
</dbReference>
<dbReference type="GO" id="GO:0000976">
    <property type="term" value="F:transcription cis-regulatory region binding"/>
    <property type="evidence" value="ECO:0007669"/>
    <property type="project" value="TreeGrafter"/>
</dbReference>
<dbReference type="GO" id="GO:0050793">
    <property type="term" value="P:regulation of developmental process"/>
    <property type="evidence" value="ECO:0007669"/>
    <property type="project" value="TreeGrafter"/>
</dbReference>
<dbReference type="GO" id="GO:0003700">
    <property type="term" value="F:DNA-binding transcription factor activity"/>
    <property type="evidence" value="ECO:0007669"/>
    <property type="project" value="TreeGrafter"/>
</dbReference>
<comment type="subunit">
    <text evidence="3">Homo- and heterodimer with other ZFHD proteins.</text>
</comment>
<protein>
    <submittedName>
        <fullName evidence="14">ZF-HD homeobox protein At5g65410</fullName>
    </submittedName>
</protein>
<dbReference type="GO" id="GO:0008270">
    <property type="term" value="F:zinc ion binding"/>
    <property type="evidence" value="ECO:0007669"/>
    <property type="project" value="UniProtKB-KW"/>
</dbReference>
<accession>A0A1D1YZ50</accession>
<evidence type="ECO:0000256" key="11">
    <source>
        <dbReference type="ARBA" id="ARBA00023242"/>
    </source>
</evidence>
<evidence type="ECO:0000256" key="8">
    <source>
        <dbReference type="ARBA" id="ARBA00023125"/>
    </source>
</evidence>
<comment type="subcellular location">
    <subcellularLocation>
        <location evidence="2">Nucleus</location>
    </subcellularLocation>
</comment>
<dbReference type="Gene3D" id="1.10.10.60">
    <property type="entry name" value="Homeodomain-like"/>
    <property type="match status" value="1"/>
</dbReference>
<evidence type="ECO:0000256" key="10">
    <source>
        <dbReference type="ARBA" id="ARBA00023163"/>
    </source>
</evidence>
<reference evidence="14" key="1">
    <citation type="submission" date="2015-07" db="EMBL/GenBank/DDBJ databases">
        <title>Transcriptome Assembly of Anthurium amnicola.</title>
        <authorList>
            <person name="Suzuki J."/>
        </authorList>
    </citation>
    <scope>NUCLEOTIDE SEQUENCE</scope>
</reference>
<keyword evidence="6" id="KW-0862">Zinc</keyword>
<gene>
    <name evidence="14" type="primary">At5g65410</name>
    <name evidence="14" type="ORF">g.108190</name>
</gene>
<keyword evidence="4" id="KW-0479">Metal-binding</keyword>
<evidence type="ECO:0000259" key="13">
    <source>
        <dbReference type="PROSITE" id="PS51523"/>
    </source>
</evidence>
<evidence type="ECO:0000256" key="1">
    <source>
        <dbReference type="ARBA" id="ARBA00004049"/>
    </source>
</evidence>
<keyword evidence="9 14" id="KW-0371">Homeobox</keyword>